<dbReference type="Pfam" id="PF00697">
    <property type="entry name" value="PRAI"/>
    <property type="match status" value="1"/>
</dbReference>
<dbReference type="GO" id="GO:0004640">
    <property type="term" value="F:phosphoribosylanthranilate isomerase activity"/>
    <property type="evidence" value="ECO:0007669"/>
    <property type="project" value="UniProtKB-EC"/>
</dbReference>
<evidence type="ECO:0000256" key="2">
    <source>
        <dbReference type="ARBA" id="ARBA00012572"/>
    </source>
</evidence>
<sequence length="61" mass="6872">MIGINCWKPSPRYVDPEKLAVIVHAIAGRVETVALFVNENPLQVNRLMEQYPLDTAQLHGD</sequence>
<evidence type="ECO:0000259" key="7">
    <source>
        <dbReference type="Pfam" id="PF00697"/>
    </source>
</evidence>
<evidence type="ECO:0000256" key="6">
    <source>
        <dbReference type="ARBA" id="ARBA00023235"/>
    </source>
</evidence>
<accession>A0A382FLY2</accession>
<dbReference type="EMBL" id="UINC01050361">
    <property type="protein sequence ID" value="SVB63223.1"/>
    <property type="molecule type" value="Genomic_DNA"/>
</dbReference>
<keyword evidence="4" id="KW-0822">Tryptophan biosynthesis</keyword>
<dbReference type="SUPFAM" id="SSF51366">
    <property type="entry name" value="Ribulose-phoshate binding barrel"/>
    <property type="match status" value="1"/>
</dbReference>
<evidence type="ECO:0000256" key="1">
    <source>
        <dbReference type="ARBA" id="ARBA00004664"/>
    </source>
</evidence>
<dbReference type="UniPathway" id="UPA00035">
    <property type="reaction ID" value="UER00042"/>
</dbReference>
<keyword evidence="6" id="KW-0413">Isomerase</keyword>
<protein>
    <recommendedName>
        <fullName evidence="2">phosphoribosylanthranilate isomerase</fullName>
        <ecNumber evidence="2">5.3.1.24</ecNumber>
    </recommendedName>
</protein>
<evidence type="ECO:0000256" key="3">
    <source>
        <dbReference type="ARBA" id="ARBA00022605"/>
    </source>
</evidence>
<proteinExistence type="predicted"/>
<dbReference type="GO" id="GO:0000162">
    <property type="term" value="P:L-tryptophan biosynthetic process"/>
    <property type="evidence" value="ECO:0007669"/>
    <property type="project" value="UniProtKB-UniPathway"/>
</dbReference>
<name>A0A382FLY2_9ZZZZ</name>
<dbReference type="InterPro" id="IPR001240">
    <property type="entry name" value="PRAI_dom"/>
</dbReference>
<feature type="non-terminal residue" evidence="8">
    <location>
        <position position="61"/>
    </location>
</feature>
<evidence type="ECO:0000256" key="5">
    <source>
        <dbReference type="ARBA" id="ARBA00023141"/>
    </source>
</evidence>
<dbReference type="AlphaFoldDB" id="A0A382FLY2"/>
<dbReference type="InterPro" id="IPR011060">
    <property type="entry name" value="RibuloseP-bd_barrel"/>
</dbReference>
<gene>
    <name evidence="8" type="ORF">METZ01_LOCUS216077</name>
</gene>
<keyword evidence="3" id="KW-0028">Amino-acid biosynthesis</keyword>
<reference evidence="8" key="1">
    <citation type="submission" date="2018-05" db="EMBL/GenBank/DDBJ databases">
        <authorList>
            <person name="Lanie J.A."/>
            <person name="Ng W.-L."/>
            <person name="Kazmierczak K.M."/>
            <person name="Andrzejewski T.M."/>
            <person name="Davidsen T.M."/>
            <person name="Wayne K.J."/>
            <person name="Tettelin H."/>
            <person name="Glass J.I."/>
            <person name="Rusch D."/>
            <person name="Podicherti R."/>
            <person name="Tsui H.-C.T."/>
            <person name="Winkler M.E."/>
        </authorList>
    </citation>
    <scope>NUCLEOTIDE SEQUENCE</scope>
</reference>
<feature type="domain" description="N-(5'phosphoribosyl) anthranilate isomerase (PRAI)" evidence="7">
    <location>
        <begin position="9"/>
        <end position="61"/>
    </location>
</feature>
<evidence type="ECO:0000313" key="8">
    <source>
        <dbReference type="EMBL" id="SVB63223.1"/>
    </source>
</evidence>
<keyword evidence="5" id="KW-0057">Aromatic amino acid biosynthesis</keyword>
<dbReference type="Gene3D" id="3.20.20.70">
    <property type="entry name" value="Aldolase class I"/>
    <property type="match status" value="1"/>
</dbReference>
<dbReference type="InterPro" id="IPR013785">
    <property type="entry name" value="Aldolase_TIM"/>
</dbReference>
<comment type="pathway">
    <text evidence="1">Amino-acid biosynthesis; L-tryptophan biosynthesis; L-tryptophan from chorismate: step 3/5.</text>
</comment>
<organism evidence="8">
    <name type="scientific">marine metagenome</name>
    <dbReference type="NCBI Taxonomy" id="408172"/>
    <lineage>
        <taxon>unclassified sequences</taxon>
        <taxon>metagenomes</taxon>
        <taxon>ecological metagenomes</taxon>
    </lineage>
</organism>
<evidence type="ECO:0000256" key="4">
    <source>
        <dbReference type="ARBA" id="ARBA00022822"/>
    </source>
</evidence>
<dbReference type="EC" id="5.3.1.24" evidence="2"/>